<accession>J3L2R4</accession>
<proteinExistence type="predicted"/>
<evidence type="ECO:0000313" key="3">
    <source>
        <dbReference type="Proteomes" id="UP000006038"/>
    </source>
</evidence>
<dbReference type="HOGENOM" id="CLU_2177523_0_0_1"/>
<feature type="compositionally biased region" description="Acidic residues" evidence="1">
    <location>
        <begin position="13"/>
        <end position="22"/>
    </location>
</feature>
<organism evidence="2">
    <name type="scientific">Oryza brachyantha</name>
    <name type="common">malo sina</name>
    <dbReference type="NCBI Taxonomy" id="4533"/>
    <lineage>
        <taxon>Eukaryota</taxon>
        <taxon>Viridiplantae</taxon>
        <taxon>Streptophyta</taxon>
        <taxon>Embryophyta</taxon>
        <taxon>Tracheophyta</taxon>
        <taxon>Spermatophyta</taxon>
        <taxon>Magnoliopsida</taxon>
        <taxon>Liliopsida</taxon>
        <taxon>Poales</taxon>
        <taxon>Poaceae</taxon>
        <taxon>BOP clade</taxon>
        <taxon>Oryzoideae</taxon>
        <taxon>Oryzeae</taxon>
        <taxon>Oryzinae</taxon>
        <taxon>Oryza</taxon>
    </lineage>
</organism>
<protein>
    <submittedName>
        <fullName evidence="2">Uncharacterized protein</fullName>
    </submittedName>
</protein>
<keyword evidence="3" id="KW-1185">Reference proteome</keyword>
<dbReference type="eggNOG" id="ENOG502R54F">
    <property type="taxonomic scope" value="Eukaryota"/>
</dbReference>
<dbReference type="EnsemblPlants" id="OB01G35200.1">
    <property type="protein sequence ID" value="OB01G35200.1"/>
    <property type="gene ID" value="OB01G35200"/>
</dbReference>
<dbReference type="Proteomes" id="UP000006038">
    <property type="component" value="Chromosome 1"/>
</dbReference>
<sequence>KKQRRCDRSTDGSSEEGGVDEAAVEEVVGDVVPGALGGLGADRYLRRGLVVDELVLELRVEHLVACLTDVVQDVAGAQHDGEVLELHLRALLEARPPRLETRERVHGDAP</sequence>
<evidence type="ECO:0000256" key="1">
    <source>
        <dbReference type="SAM" id="MobiDB-lite"/>
    </source>
</evidence>
<feature type="region of interest" description="Disordered" evidence="1">
    <location>
        <begin position="1"/>
        <end position="22"/>
    </location>
</feature>
<feature type="compositionally biased region" description="Basic and acidic residues" evidence="1">
    <location>
        <begin position="1"/>
        <end position="10"/>
    </location>
</feature>
<name>J3L2R4_ORYBR</name>
<evidence type="ECO:0000313" key="2">
    <source>
        <dbReference type="EnsemblPlants" id="OB01G35200.1"/>
    </source>
</evidence>
<dbReference type="Gramene" id="OB01G35200.1">
    <property type="protein sequence ID" value="OB01G35200.1"/>
    <property type="gene ID" value="OB01G35200"/>
</dbReference>
<reference evidence="2" key="1">
    <citation type="journal article" date="2013" name="Nat. Commun.">
        <title>Whole-genome sequencing of Oryza brachyantha reveals mechanisms underlying Oryza genome evolution.</title>
        <authorList>
            <person name="Chen J."/>
            <person name="Huang Q."/>
            <person name="Gao D."/>
            <person name="Wang J."/>
            <person name="Lang Y."/>
            <person name="Liu T."/>
            <person name="Li B."/>
            <person name="Bai Z."/>
            <person name="Luis Goicoechea J."/>
            <person name="Liang C."/>
            <person name="Chen C."/>
            <person name="Zhang W."/>
            <person name="Sun S."/>
            <person name="Liao Y."/>
            <person name="Zhang X."/>
            <person name="Yang L."/>
            <person name="Song C."/>
            <person name="Wang M."/>
            <person name="Shi J."/>
            <person name="Liu G."/>
            <person name="Liu J."/>
            <person name="Zhou H."/>
            <person name="Zhou W."/>
            <person name="Yu Q."/>
            <person name="An N."/>
            <person name="Chen Y."/>
            <person name="Cai Q."/>
            <person name="Wang B."/>
            <person name="Liu B."/>
            <person name="Min J."/>
            <person name="Huang Y."/>
            <person name="Wu H."/>
            <person name="Li Z."/>
            <person name="Zhang Y."/>
            <person name="Yin Y."/>
            <person name="Song W."/>
            <person name="Jiang J."/>
            <person name="Jackson S.A."/>
            <person name="Wing R.A."/>
            <person name="Wang J."/>
            <person name="Chen M."/>
        </authorList>
    </citation>
    <scope>NUCLEOTIDE SEQUENCE [LARGE SCALE GENOMIC DNA]</scope>
    <source>
        <strain evidence="2">cv. IRGC 101232</strain>
    </source>
</reference>
<reference evidence="2" key="2">
    <citation type="submission" date="2013-04" db="UniProtKB">
        <authorList>
            <consortium name="EnsemblPlants"/>
        </authorList>
    </citation>
    <scope>IDENTIFICATION</scope>
</reference>
<dbReference type="AlphaFoldDB" id="J3L2R4"/>